<protein>
    <submittedName>
        <fullName evidence="2">Uncharacterized protein</fullName>
    </submittedName>
</protein>
<evidence type="ECO:0000313" key="3">
    <source>
        <dbReference type="Proteomes" id="UP000032930"/>
    </source>
</evidence>
<accession>A0A0B6XFI4</accession>
<keyword evidence="1" id="KW-1133">Transmembrane helix</keyword>
<dbReference type="KEGG" id="xbv:XBW1_4663"/>
<dbReference type="EMBL" id="FO818637">
    <property type="protein sequence ID" value="CDM92006.1"/>
    <property type="molecule type" value="Genomic_DNA"/>
</dbReference>
<dbReference type="Proteomes" id="UP000032930">
    <property type="component" value="Chromosome"/>
</dbReference>
<reference evidence="2 3" key="1">
    <citation type="submission" date="2014-02" db="EMBL/GenBank/DDBJ databases">
        <authorList>
            <person name="Genoscope - CEA"/>
        </authorList>
    </citation>
    <scope>NUCLEOTIDE SEQUENCE [LARGE SCALE GENOMIC DNA]</scope>
    <source>
        <strain evidence="2 3">CS03</strain>
    </source>
</reference>
<proteinExistence type="predicted"/>
<evidence type="ECO:0000313" key="2">
    <source>
        <dbReference type="EMBL" id="CDM92006.1"/>
    </source>
</evidence>
<keyword evidence="1" id="KW-0472">Membrane</keyword>
<name>A0A0B6XFI4_XENBV</name>
<evidence type="ECO:0000256" key="1">
    <source>
        <dbReference type="SAM" id="Phobius"/>
    </source>
</evidence>
<feature type="transmembrane region" description="Helical" evidence="1">
    <location>
        <begin position="20"/>
        <end position="40"/>
    </location>
</feature>
<sequence>MLLVQNQYSFQLNKHLVLLLWHSLLVTIGMSMSQLHVATFQK</sequence>
<gene>
    <name evidence="2" type="ORF">XBW1_4663</name>
</gene>
<keyword evidence="1" id="KW-0812">Transmembrane</keyword>
<organism evidence="2 3">
    <name type="scientific">Xenorhabdus bovienii</name>
    <name type="common">Xenorhabdus nematophila subsp. bovienii</name>
    <dbReference type="NCBI Taxonomy" id="40576"/>
    <lineage>
        <taxon>Bacteria</taxon>
        <taxon>Pseudomonadati</taxon>
        <taxon>Pseudomonadota</taxon>
        <taxon>Gammaproteobacteria</taxon>
        <taxon>Enterobacterales</taxon>
        <taxon>Morganellaceae</taxon>
        <taxon>Xenorhabdus</taxon>
    </lineage>
</organism>
<dbReference type="AlphaFoldDB" id="A0A0B6XFI4"/>